<protein>
    <recommendedName>
        <fullName evidence="3">LysR substrate binding domain-containing protein</fullName>
    </recommendedName>
</protein>
<dbReference type="Proteomes" id="UP000198844">
    <property type="component" value="Unassembled WGS sequence"/>
</dbReference>
<dbReference type="EMBL" id="FPBH01000008">
    <property type="protein sequence ID" value="SFU06267.1"/>
    <property type="molecule type" value="Genomic_DNA"/>
</dbReference>
<evidence type="ECO:0000313" key="1">
    <source>
        <dbReference type="EMBL" id="SFU06267.1"/>
    </source>
</evidence>
<evidence type="ECO:0008006" key="3">
    <source>
        <dbReference type="Google" id="ProtNLM"/>
    </source>
</evidence>
<organism evidence="1 2">
    <name type="scientific">Paraburkholderia aspalathi</name>
    <dbReference type="NCBI Taxonomy" id="1324617"/>
    <lineage>
        <taxon>Bacteria</taxon>
        <taxon>Pseudomonadati</taxon>
        <taxon>Pseudomonadota</taxon>
        <taxon>Betaproteobacteria</taxon>
        <taxon>Burkholderiales</taxon>
        <taxon>Burkholderiaceae</taxon>
        <taxon>Paraburkholderia</taxon>
    </lineage>
</organism>
<proteinExistence type="predicted"/>
<dbReference type="AlphaFoldDB" id="A0A1I7D3Q4"/>
<evidence type="ECO:0000313" key="2">
    <source>
        <dbReference type="Proteomes" id="UP000198844"/>
    </source>
</evidence>
<name>A0A1I7D3Q4_9BURK</name>
<dbReference type="SUPFAM" id="SSF53850">
    <property type="entry name" value="Periplasmic binding protein-like II"/>
    <property type="match status" value="1"/>
</dbReference>
<dbReference type="RefSeq" id="WP_093635091.1">
    <property type="nucleotide sequence ID" value="NZ_CAJNAX010000018.1"/>
</dbReference>
<gene>
    <name evidence="1" type="ORF">SAMN05192563_1008198</name>
</gene>
<dbReference type="OrthoDB" id="5914299at2"/>
<sequence length="81" mass="8689">MIYSHIYTINLAICAQTDAIAVLPGFAVDEVGAMYGLRKIGYAPLFGALPLSAIWREDSPGREVAEKFVAQLKAICDEGAS</sequence>
<accession>A0A1I7D3Q4</accession>
<reference evidence="1 2" key="1">
    <citation type="submission" date="2016-10" db="EMBL/GenBank/DDBJ databases">
        <authorList>
            <person name="de Groot N.N."/>
        </authorList>
    </citation>
    <scope>NUCLEOTIDE SEQUENCE [LARGE SCALE GENOMIC DNA]</scope>
    <source>
        <strain evidence="1 2">LMG 27731</strain>
    </source>
</reference>